<dbReference type="EMBL" id="MLJW01007380">
    <property type="protein sequence ID" value="OIQ65370.1"/>
    <property type="molecule type" value="Genomic_DNA"/>
</dbReference>
<proteinExistence type="predicted"/>
<sequence>MGRCATVGIDNDLASGQTCIAHGAADDKPAGRIHQITHVLIQHFGRNDRLDDLFDHGFLYLRVRYIGMMLRGQHHGIDMLRPAIDVTYRNLRFRIGTQPWQTAILAQFGLTLDQTVRQVNRHRH</sequence>
<protein>
    <submittedName>
        <fullName evidence="1">Uncharacterized protein</fullName>
    </submittedName>
</protein>
<dbReference type="AlphaFoldDB" id="A0A1J5P2T6"/>
<evidence type="ECO:0000313" key="1">
    <source>
        <dbReference type="EMBL" id="OIQ65370.1"/>
    </source>
</evidence>
<name>A0A1J5P2T6_9ZZZZ</name>
<reference evidence="1" key="1">
    <citation type="submission" date="2016-10" db="EMBL/GenBank/DDBJ databases">
        <title>Sequence of Gallionella enrichment culture.</title>
        <authorList>
            <person name="Poehlein A."/>
            <person name="Muehling M."/>
            <person name="Daniel R."/>
        </authorList>
    </citation>
    <scope>NUCLEOTIDE SEQUENCE</scope>
</reference>
<gene>
    <name evidence="1" type="ORF">GALL_530720</name>
</gene>
<accession>A0A1J5P2T6</accession>
<comment type="caution">
    <text evidence="1">The sequence shown here is derived from an EMBL/GenBank/DDBJ whole genome shotgun (WGS) entry which is preliminary data.</text>
</comment>
<organism evidence="1">
    <name type="scientific">mine drainage metagenome</name>
    <dbReference type="NCBI Taxonomy" id="410659"/>
    <lineage>
        <taxon>unclassified sequences</taxon>
        <taxon>metagenomes</taxon>
        <taxon>ecological metagenomes</taxon>
    </lineage>
</organism>